<feature type="region of interest" description="Disordered" evidence="1">
    <location>
        <begin position="1072"/>
        <end position="1105"/>
    </location>
</feature>
<comment type="caution">
    <text evidence="2">The sequence shown here is derived from an EMBL/GenBank/DDBJ whole genome shotgun (WGS) entry which is preliminary data.</text>
</comment>
<gene>
    <name evidence="2" type="ORF">O3G_MSEX010616</name>
</gene>
<feature type="region of interest" description="Disordered" evidence="1">
    <location>
        <begin position="789"/>
        <end position="847"/>
    </location>
</feature>
<proteinExistence type="predicted"/>
<dbReference type="GO" id="GO:0003351">
    <property type="term" value="P:epithelial cilium movement involved in extracellular fluid movement"/>
    <property type="evidence" value="ECO:0007669"/>
    <property type="project" value="TreeGrafter"/>
</dbReference>
<reference evidence="2" key="1">
    <citation type="journal article" date="2016" name="Insect Biochem. Mol. Biol.">
        <title>Multifaceted biological insights from a draft genome sequence of the tobacco hornworm moth, Manduca sexta.</title>
        <authorList>
            <person name="Kanost M.R."/>
            <person name="Arrese E.L."/>
            <person name="Cao X."/>
            <person name="Chen Y.R."/>
            <person name="Chellapilla S."/>
            <person name="Goldsmith M.R."/>
            <person name="Grosse-Wilde E."/>
            <person name="Heckel D.G."/>
            <person name="Herndon N."/>
            <person name="Jiang H."/>
            <person name="Papanicolaou A."/>
            <person name="Qu J."/>
            <person name="Soulages J.L."/>
            <person name="Vogel H."/>
            <person name="Walters J."/>
            <person name="Waterhouse R.M."/>
            <person name="Ahn S.J."/>
            <person name="Almeida F.C."/>
            <person name="An C."/>
            <person name="Aqrawi P."/>
            <person name="Bretschneider A."/>
            <person name="Bryant W.B."/>
            <person name="Bucks S."/>
            <person name="Chao H."/>
            <person name="Chevignon G."/>
            <person name="Christen J.M."/>
            <person name="Clarke D.F."/>
            <person name="Dittmer N.T."/>
            <person name="Ferguson L.C.F."/>
            <person name="Garavelou S."/>
            <person name="Gordon K.H.J."/>
            <person name="Gunaratna R.T."/>
            <person name="Han Y."/>
            <person name="Hauser F."/>
            <person name="He Y."/>
            <person name="Heidel-Fischer H."/>
            <person name="Hirsh A."/>
            <person name="Hu Y."/>
            <person name="Jiang H."/>
            <person name="Kalra D."/>
            <person name="Klinner C."/>
            <person name="Konig C."/>
            <person name="Kovar C."/>
            <person name="Kroll A.R."/>
            <person name="Kuwar S.S."/>
            <person name="Lee S.L."/>
            <person name="Lehman R."/>
            <person name="Li K."/>
            <person name="Li Z."/>
            <person name="Liang H."/>
            <person name="Lovelace S."/>
            <person name="Lu Z."/>
            <person name="Mansfield J.H."/>
            <person name="McCulloch K.J."/>
            <person name="Mathew T."/>
            <person name="Morton B."/>
            <person name="Muzny D.M."/>
            <person name="Neunemann D."/>
            <person name="Ongeri F."/>
            <person name="Pauchet Y."/>
            <person name="Pu L.L."/>
            <person name="Pyrousis I."/>
            <person name="Rao X.J."/>
            <person name="Redding A."/>
            <person name="Roesel C."/>
            <person name="Sanchez-Gracia A."/>
            <person name="Schaack S."/>
            <person name="Shukla A."/>
            <person name="Tetreau G."/>
            <person name="Wang Y."/>
            <person name="Xiong G.H."/>
            <person name="Traut W."/>
            <person name="Walsh T.K."/>
            <person name="Worley K.C."/>
            <person name="Wu D."/>
            <person name="Wu W."/>
            <person name="Wu Y.Q."/>
            <person name="Zhang X."/>
            <person name="Zou Z."/>
            <person name="Zucker H."/>
            <person name="Briscoe A.D."/>
            <person name="Burmester T."/>
            <person name="Clem R.J."/>
            <person name="Feyereisen R."/>
            <person name="Grimmelikhuijzen C.J.P."/>
            <person name="Hamodrakas S.J."/>
            <person name="Hansson B.S."/>
            <person name="Huguet E."/>
            <person name="Jermiin L.S."/>
            <person name="Lan Q."/>
            <person name="Lehman H.K."/>
            <person name="Lorenzen M."/>
            <person name="Merzendorfer H."/>
            <person name="Michalopoulos I."/>
            <person name="Morton D.B."/>
            <person name="Muthukrishnan S."/>
            <person name="Oakeshott J.G."/>
            <person name="Palmer W."/>
            <person name="Park Y."/>
            <person name="Passarelli A.L."/>
            <person name="Rozas J."/>
            <person name="Schwartz L.M."/>
            <person name="Smith W."/>
            <person name="Southgate A."/>
            <person name="Vilcinskas A."/>
            <person name="Vogt R."/>
            <person name="Wang P."/>
            <person name="Werren J."/>
            <person name="Yu X.Q."/>
            <person name="Zhou J.J."/>
            <person name="Brown S.J."/>
            <person name="Scherer S.E."/>
            <person name="Richards S."/>
            <person name="Blissard G.W."/>
        </authorList>
    </citation>
    <scope>NUCLEOTIDE SEQUENCE</scope>
</reference>
<organism evidence="2 3">
    <name type="scientific">Manduca sexta</name>
    <name type="common">Tobacco hawkmoth</name>
    <name type="synonym">Tobacco hornworm</name>
    <dbReference type="NCBI Taxonomy" id="7130"/>
    <lineage>
        <taxon>Eukaryota</taxon>
        <taxon>Metazoa</taxon>
        <taxon>Ecdysozoa</taxon>
        <taxon>Arthropoda</taxon>
        <taxon>Hexapoda</taxon>
        <taxon>Insecta</taxon>
        <taxon>Pterygota</taxon>
        <taxon>Neoptera</taxon>
        <taxon>Endopterygota</taxon>
        <taxon>Lepidoptera</taxon>
        <taxon>Glossata</taxon>
        <taxon>Ditrysia</taxon>
        <taxon>Bombycoidea</taxon>
        <taxon>Sphingidae</taxon>
        <taxon>Sphinginae</taxon>
        <taxon>Sphingini</taxon>
        <taxon>Manduca</taxon>
    </lineage>
</organism>
<dbReference type="GO" id="GO:0005576">
    <property type="term" value="C:extracellular region"/>
    <property type="evidence" value="ECO:0007669"/>
    <property type="project" value="GOC"/>
</dbReference>
<dbReference type="Proteomes" id="UP000791440">
    <property type="component" value="Unassembled WGS sequence"/>
</dbReference>
<sequence length="1777" mass="204664">MGPKKEKNVIDENYWRTYIEEAPLDEENWKVKVILIEAAGSDQDRIYLNKFEIFAAEEKRFVIKNICKTETIFMVNQLGGEKKIKDDNLRVFEEGQAYLKEKKDIPPDIQALIIKHLILKMKDEYLFIKRQRLEVREGMRRESATMVDRTEIRGTVSVKPSEPVDPPPPPKKGKKDEAEPMDLLPEPTEGKKYNTQLRVRGEEWRDKVYVDDFPTDGPNLYVAITGFVEPLLPGCLVQIGIPLTAVVQVRIDPSTTKVPSTLFRATKRGQSQTELLADKSLQFWEDLQQLRIQKESAAIFKNTAFVVFSPPYWDSDNLSGNPDKIYDELCYLMYDLQDLTRQHLHYLDNMDIIDIPEETADERYNKYYHQQIDELPLECVTIFSVLDSILQTVSKSQKLDEMSSQSSLSTALTINQPRKSMDTEEKTKKAEAFVKEVFNTLCKTEENKKSYRVTLGDEYESHKDPIIINYGDFVKYNTFHLGNINLDNIVWLSLLGMPLHRLWQNQNRSQDEIEAKINFHVNVLLSCFEREDVETAELTRLIHILACRKLYNNRSSLKRHHLLSTTISDFKKVYLKRSVLAEPLPKCPSLFKNGSSTSPSFPSMTKSENNSDLAYSDDTEAQRIKFLFACPDISELVSAAEIANGKPINHLIDDFEYFEDFNGISSFQIMLDAFNKFNCVDYKYCEVTDCILLMFFNSHDKDGIAREEWRCHLPTPLCLQDFFDFVLEEHYEWIQNEEKIYDQKIVLKTQSVCKNLIDPFAAQSCVDDTEVEIDLLMEGSLKYQTIAQMEETTPEETSDTKKMTSMSTSEMDSKSSRKTKSPTTSTPRNLRQSFMAPGASSRSTVEIPRKPFSGYDLGDRRVEVFGKDATYFSKDGTRVTSMYTLIIPMNVEYIVLNVVPGNSCNEFWVHRALGESVSTDITDMCESFRITCKDQVMINIKKQTYKVPLPSRIISTSDNPKRKESMLKSASTKLSTMLTQLFETRSYHSLYVTWPNGLITESVHEDNSPTISHIKQYYITSPTNLEEEMRCITLNGEVLIFHRTGKIEVLRPGGSYIKIIKCEKKVVVPEGTDDFHSETSSDKSKKGKGKEKVGKDKLSKTSSKSSKNVLADDKLDEDKLPKSELIIDDFETTDTNGLRQKWINNNPYNIEKLLTRTATDYCLGEVFSRRMDGINSLLNKDGVQIITFANGTRIITNFIIEEVEVFPEWTDEEKEYFDMFSTETMETDTIKSKGSISQKNDLDEYAYNTSDVGSISKKFNEEETKKERSDGFVAIQIIYTIEHPNFTTVTINKINGKISIDSPNNTTVTVDVNNQYHIELDSNTIAKFNGESLHIDYEACPECRSNTTCNIKIKSDDMSSVTKVQQNWLKMKDSFCKNIVVNEEGGITLVDEACSSDAVHPEEVVIIDENLENIEEKTVDGKSESSVMSHGKCREIYLAKTIRFFVLRRELTCSELVHRALLDQYKQACRWQPWCSISQYDTFGDHRSLVSILTPVHITETEKWLMDSKLANKPKYLTYKDLKHDSGKGFYHWMRPYERFEPKPMKPDNVLPPRLPRAFVLRTLELQWQEKERDKLKGAKELLHAILKYRRVMESDSETILNVPILDPRPEDERRIDDIIQALAHRIYEDLKFKLEEDVQGRAKATITTKPPIAPDDLTSLEGEVDEERADELKVLEEERSAIVKEVEDAEKMSPNLKRYWRRRAEEFKEEQFYQHLLREGSVPPYFRNVLGGAIWWEMNNAAGDAVTKAERRKMKCVCCAEEGTSRTTDITSPPFM</sequence>
<dbReference type="PANTHER" id="PTHR21963:SF1">
    <property type="entry name" value="SPERM-ASSOCIATED ANTIGEN 17"/>
    <property type="match status" value="1"/>
</dbReference>
<feature type="region of interest" description="Disordered" evidence="1">
    <location>
        <begin position="144"/>
        <end position="191"/>
    </location>
</feature>
<reference evidence="2" key="2">
    <citation type="submission" date="2020-12" db="EMBL/GenBank/DDBJ databases">
        <authorList>
            <person name="Kanost M."/>
        </authorList>
    </citation>
    <scope>NUCLEOTIDE SEQUENCE</scope>
</reference>
<evidence type="ECO:0000313" key="2">
    <source>
        <dbReference type="EMBL" id="KAG6457973.1"/>
    </source>
</evidence>
<dbReference type="EMBL" id="JH668565">
    <property type="protein sequence ID" value="KAG6457974.1"/>
    <property type="molecule type" value="Genomic_DNA"/>
</dbReference>
<evidence type="ECO:0008006" key="4">
    <source>
        <dbReference type="Google" id="ProtNLM"/>
    </source>
</evidence>
<dbReference type="EMBL" id="JH668565">
    <property type="protein sequence ID" value="KAG6457975.1"/>
    <property type="molecule type" value="Genomic_DNA"/>
</dbReference>
<dbReference type="PANTHER" id="PTHR21963">
    <property type="entry name" value="PF6"/>
    <property type="match status" value="1"/>
</dbReference>
<evidence type="ECO:0000313" key="3">
    <source>
        <dbReference type="Proteomes" id="UP000791440"/>
    </source>
</evidence>
<feature type="compositionally biased region" description="Basic and acidic residues" evidence="1">
    <location>
        <begin position="1072"/>
        <end position="1099"/>
    </location>
</feature>
<name>A0A921ZI85_MANSE</name>
<dbReference type="EMBL" id="JH668565">
    <property type="protein sequence ID" value="KAG6457973.1"/>
    <property type="molecule type" value="Genomic_DNA"/>
</dbReference>
<keyword evidence="3" id="KW-1185">Reference proteome</keyword>
<dbReference type="EMBL" id="JH668565">
    <property type="protein sequence ID" value="KAG6457976.1"/>
    <property type="molecule type" value="Genomic_DNA"/>
</dbReference>
<protein>
    <recommendedName>
        <fullName evidence="4">Sperm-associated antigen 17</fullName>
    </recommendedName>
</protein>
<dbReference type="GO" id="GO:1904158">
    <property type="term" value="P:axonemal central apparatus assembly"/>
    <property type="evidence" value="ECO:0007669"/>
    <property type="project" value="TreeGrafter"/>
</dbReference>
<evidence type="ECO:0000256" key="1">
    <source>
        <dbReference type="SAM" id="MobiDB-lite"/>
    </source>
</evidence>
<accession>A0A921ZI85</accession>
<dbReference type="InterPro" id="IPR026173">
    <property type="entry name" value="SPAG17"/>
</dbReference>
<dbReference type="GO" id="GO:1990716">
    <property type="term" value="C:axonemal central apparatus"/>
    <property type="evidence" value="ECO:0007669"/>
    <property type="project" value="TreeGrafter"/>
</dbReference>